<proteinExistence type="predicted"/>
<reference evidence="4 5" key="1">
    <citation type="submission" date="2019-09" db="EMBL/GenBank/DDBJ databases">
        <title>Draft genome sequence of Bacillus sp. JC-7.</title>
        <authorList>
            <person name="Tanaka N."/>
            <person name="Shiwa Y."/>
            <person name="Fujita N."/>
            <person name="Tanasupawat S."/>
        </authorList>
    </citation>
    <scope>NUCLEOTIDE SEQUENCE [LARGE SCALE GENOMIC DNA]</scope>
    <source>
        <strain evidence="4 5">JC-7</strain>
    </source>
</reference>
<dbReference type="AlphaFoldDB" id="A0A5J4JJ86"/>
<dbReference type="InterPro" id="IPR007621">
    <property type="entry name" value="TPM_dom"/>
</dbReference>
<dbReference type="RefSeq" id="WP_151679352.1">
    <property type="nucleotide sequence ID" value="NZ_BKZP01000005.1"/>
</dbReference>
<feature type="transmembrane region" description="Helical" evidence="1">
    <location>
        <begin position="198"/>
        <end position="224"/>
    </location>
</feature>
<comment type="caution">
    <text evidence="4">The sequence shown here is derived from an EMBL/GenBank/DDBJ whole genome shotgun (WGS) entry which is preliminary data.</text>
</comment>
<dbReference type="PANTHER" id="PTHR30373">
    <property type="entry name" value="UPF0603 PROTEIN YGCG"/>
    <property type="match status" value="1"/>
</dbReference>
<organism evidence="4 5">
    <name type="scientific">Weizmannia acidilactici</name>
    <dbReference type="NCBI Taxonomy" id="2607726"/>
    <lineage>
        <taxon>Bacteria</taxon>
        <taxon>Bacillati</taxon>
        <taxon>Bacillota</taxon>
        <taxon>Bacilli</taxon>
        <taxon>Bacillales</taxon>
        <taxon>Bacillaceae</taxon>
        <taxon>Heyndrickxia</taxon>
    </lineage>
</organism>
<feature type="signal peptide" evidence="2">
    <location>
        <begin position="1"/>
        <end position="27"/>
    </location>
</feature>
<dbReference type="Proteomes" id="UP000391919">
    <property type="component" value="Unassembled WGS sequence"/>
</dbReference>
<keyword evidence="1" id="KW-0472">Membrane</keyword>
<evidence type="ECO:0000256" key="1">
    <source>
        <dbReference type="SAM" id="Phobius"/>
    </source>
</evidence>
<dbReference type="Gene3D" id="3.10.310.50">
    <property type="match status" value="1"/>
</dbReference>
<feature type="domain" description="TPM" evidence="3">
    <location>
        <begin position="40"/>
        <end position="163"/>
    </location>
</feature>
<dbReference type="EMBL" id="BKZQ01000004">
    <property type="protein sequence ID" value="GER69084.1"/>
    <property type="molecule type" value="Genomic_DNA"/>
</dbReference>
<evidence type="ECO:0000313" key="4">
    <source>
        <dbReference type="EMBL" id="GER69084.1"/>
    </source>
</evidence>
<evidence type="ECO:0000259" key="3">
    <source>
        <dbReference type="Pfam" id="PF04536"/>
    </source>
</evidence>
<evidence type="ECO:0000313" key="5">
    <source>
        <dbReference type="Proteomes" id="UP000391919"/>
    </source>
</evidence>
<dbReference type="PANTHER" id="PTHR30373:SF2">
    <property type="entry name" value="UPF0603 PROTEIN YGCG"/>
    <property type="match status" value="1"/>
</dbReference>
<accession>A0A5J4JJ86</accession>
<feature type="chain" id="PRO_5023923581" description="TPM domain-containing protein" evidence="2">
    <location>
        <begin position="28"/>
        <end position="257"/>
    </location>
</feature>
<gene>
    <name evidence="4" type="ORF">BpJC7_03870</name>
</gene>
<name>A0A5J4JJ86_9BACI</name>
<keyword evidence="5" id="KW-1185">Reference proteome</keyword>
<keyword evidence="2" id="KW-0732">Signal</keyword>
<keyword evidence="1" id="KW-0812">Transmembrane</keyword>
<keyword evidence="1" id="KW-1133">Transmembrane helix</keyword>
<dbReference type="Pfam" id="PF04536">
    <property type="entry name" value="TPM_phosphatase"/>
    <property type="match status" value="1"/>
</dbReference>
<protein>
    <recommendedName>
        <fullName evidence="3">TPM domain-containing protein</fullName>
    </recommendedName>
</protein>
<sequence>MKRSALITAVFFTCLFAVFSIVPPAKAAPKIPKPVGDIYVQDFAGVLTDSQKQKLISLGRQLDDKTKAQVAVLTVDTIGKNTTIETFSNQAFRQYGLGDKKMNNGVLIVLAVKDKKIRIEVGYGLEGALPDGKVGRILDQYAMPYLKEGKEDAAVVNTYKKLANETAKEYNANIQSKPQAYEPPPTNQASPLSFWKQVLIGLGVLVLILIDFKFFGGTLTYFLLNILSMFFHGGGGRGGGSKGGGGSSGGGGASRGW</sequence>
<evidence type="ECO:0000256" key="2">
    <source>
        <dbReference type="SAM" id="SignalP"/>
    </source>
</evidence>